<keyword evidence="6" id="KW-0238">DNA-binding</keyword>
<protein>
    <recommendedName>
        <fullName evidence="8">Methyltransferase</fullName>
        <ecNumber evidence="8">2.1.1.-</ecNumber>
    </recommendedName>
</protein>
<keyword evidence="12" id="KW-1185">Reference proteome</keyword>
<dbReference type="InterPro" id="IPR029063">
    <property type="entry name" value="SAM-dependent_MTases_sf"/>
</dbReference>
<evidence type="ECO:0000256" key="7">
    <source>
        <dbReference type="ARBA" id="ARBA00049120"/>
    </source>
</evidence>
<dbReference type="Proteomes" id="UP001589747">
    <property type="component" value="Unassembled WGS sequence"/>
</dbReference>
<evidence type="ECO:0000256" key="5">
    <source>
        <dbReference type="ARBA" id="ARBA00022747"/>
    </source>
</evidence>
<gene>
    <name evidence="11" type="ORF">ACFFSY_29265</name>
</gene>
<dbReference type="InterPro" id="IPR001091">
    <property type="entry name" value="RM_Methyltransferase"/>
</dbReference>
<feature type="compositionally biased region" description="Basic and acidic residues" evidence="9">
    <location>
        <begin position="253"/>
        <end position="272"/>
    </location>
</feature>
<dbReference type="RefSeq" id="WP_377500878.1">
    <property type="nucleotide sequence ID" value="NZ_JBHMDO010000047.1"/>
</dbReference>
<comment type="similarity">
    <text evidence="1">Belongs to the N(4)/N(6)-methyltransferase family. N(4) subfamily.</text>
</comment>
<evidence type="ECO:0000313" key="11">
    <source>
        <dbReference type="EMBL" id="MFB9330052.1"/>
    </source>
</evidence>
<evidence type="ECO:0000313" key="12">
    <source>
        <dbReference type="Proteomes" id="UP001589747"/>
    </source>
</evidence>
<evidence type="ECO:0000256" key="8">
    <source>
        <dbReference type="RuleBase" id="RU362026"/>
    </source>
</evidence>
<dbReference type="EMBL" id="JBHMDO010000047">
    <property type="protein sequence ID" value="MFB9330052.1"/>
    <property type="molecule type" value="Genomic_DNA"/>
</dbReference>
<proteinExistence type="inferred from homology"/>
<keyword evidence="4" id="KW-0949">S-adenosyl-L-methionine</keyword>
<keyword evidence="3" id="KW-0808">Transferase</keyword>
<evidence type="ECO:0000256" key="4">
    <source>
        <dbReference type="ARBA" id="ARBA00022691"/>
    </source>
</evidence>
<sequence>MIINGDCRIIMQQLDAEQYYTCVTSPPYWGLRDYGVPGSEWPEVTYTPMPGLPPVTVPAWNGCLGLEPTPEMFVAHMVLVFREVWRVLRPDGTLWMNFGDSYAGTGKSGGGCQGEKWKTAGAAASEGIGTWQPPPRHLKNKDLIGIPWRVAFALQADGWFLRMDNIWSKPNPMPESVTDRPTKSHEYFFLLSKSERYYYDGDAIQEPIAAASVARLSQDVENQAGSERANGGSRAERAMKAVGGSKGAFGPEQSRRRSGNKERKYGDDRTRLGSDMGSSFPWEGSTRNKRSVWTVSTAKYNEAHFATFPEKLVEPCVLAGAPVGGRVLDPFGGSGTTLKVSLENGRECTIIELNENYAAIAERRTATVQPKMQFGGEVEP</sequence>
<dbReference type="PROSITE" id="PS00093">
    <property type="entry name" value="N4_MTASE"/>
    <property type="match status" value="1"/>
</dbReference>
<feature type="domain" description="DNA methylase N-4/N-6" evidence="10">
    <location>
        <begin position="22"/>
        <end position="362"/>
    </location>
</feature>
<dbReference type="InterPro" id="IPR002941">
    <property type="entry name" value="DNA_methylase_N4/N6"/>
</dbReference>
<evidence type="ECO:0000256" key="6">
    <source>
        <dbReference type="ARBA" id="ARBA00023125"/>
    </source>
</evidence>
<organism evidence="11 12">
    <name type="scientific">Paenibacillus aurantiacus</name>
    <dbReference type="NCBI Taxonomy" id="1936118"/>
    <lineage>
        <taxon>Bacteria</taxon>
        <taxon>Bacillati</taxon>
        <taxon>Bacillota</taxon>
        <taxon>Bacilli</taxon>
        <taxon>Bacillales</taxon>
        <taxon>Paenibacillaceae</taxon>
        <taxon>Paenibacillus</taxon>
    </lineage>
</organism>
<dbReference type="SUPFAM" id="SSF53335">
    <property type="entry name" value="S-adenosyl-L-methionine-dependent methyltransferases"/>
    <property type="match status" value="1"/>
</dbReference>
<dbReference type="Gene3D" id="3.40.50.150">
    <property type="entry name" value="Vaccinia Virus protein VP39"/>
    <property type="match status" value="1"/>
</dbReference>
<dbReference type="PRINTS" id="PR00508">
    <property type="entry name" value="S21N4MTFRASE"/>
</dbReference>
<keyword evidence="2" id="KW-0489">Methyltransferase</keyword>
<dbReference type="Pfam" id="PF01555">
    <property type="entry name" value="N6_N4_Mtase"/>
    <property type="match status" value="1"/>
</dbReference>
<evidence type="ECO:0000256" key="1">
    <source>
        <dbReference type="ARBA" id="ARBA00010203"/>
    </source>
</evidence>
<dbReference type="InterPro" id="IPR017985">
    <property type="entry name" value="MeTrfase_CN4_CS"/>
</dbReference>
<evidence type="ECO:0000259" key="10">
    <source>
        <dbReference type="Pfam" id="PF01555"/>
    </source>
</evidence>
<comment type="caution">
    <text evidence="11">The sequence shown here is derived from an EMBL/GenBank/DDBJ whole genome shotgun (WGS) entry which is preliminary data.</text>
</comment>
<feature type="region of interest" description="Disordered" evidence="9">
    <location>
        <begin position="221"/>
        <end position="283"/>
    </location>
</feature>
<accession>A0ABV5L165</accession>
<evidence type="ECO:0000256" key="3">
    <source>
        <dbReference type="ARBA" id="ARBA00022679"/>
    </source>
</evidence>
<evidence type="ECO:0000256" key="2">
    <source>
        <dbReference type="ARBA" id="ARBA00022603"/>
    </source>
</evidence>
<evidence type="ECO:0000256" key="9">
    <source>
        <dbReference type="SAM" id="MobiDB-lite"/>
    </source>
</evidence>
<reference evidence="11 12" key="1">
    <citation type="submission" date="2024-09" db="EMBL/GenBank/DDBJ databases">
        <authorList>
            <person name="Sun Q."/>
            <person name="Mori K."/>
        </authorList>
    </citation>
    <scope>NUCLEOTIDE SEQUENCE [LARGE SCALE GENOMIC DNA]</scope>
    <source>
        <strain evidence="11 12">TISTR 2452</strain>
    </source>
</reference>
<keyword evidence="5" id="KW-0680">Restriction system</keyword>
<name>A0ABV5L165_9BACL</name>
<dbReference type="EC" id="2.1.1.-" evidence="8"/>
<comment type="catalytic activity">
    <reaction evidence="7">
        <text>a 2'-deoxycytidine in DNA + S-adenosyl-L-methionine = an N(4)-methyl-2'-deoxycytidine in DNA + S-adenosyl-L-homocysteine + H(+)</text>
        <dbReference type="Rhea" id="RHEA:16857"/>
        <dbReference type="Rhea" id="RHEA-COMP:11369"/>
        <dbReference type="Rhea" id="RHEA-COMP:13674"/>
        <dbReference type="ChEBI" id="CHEBI:15378"/>
        <dbReference type="ChEBI" id="CHEBI:57856"/>
        <dbReference type="ChEBI" id="CHEBI:59789"/>
        <dbReference type="ChEBI" id="CHEBI:85452"/>
        <dbReference type="ChEBI" id="CHEBI:137933"/>
        <dbReference type="EC" id="2.1.1.113"/>
    </reaction>
</comment>